<proteinExistence type="predicted"/>
<keyword evidence="2" id="KW-1185">Reference proteome</keyword>
<dbReference type="EMBL" id="JAMBOP010000006">
    <property type="protein sequence ID" value="MCM3735513.1"/>
    <property type="molecule type" value="Genomic_DNA"/>
</dbReference>
<accession>A0ACC6A4E3</accession>
<sequence>MKQPLAHRMRPTNITEVIGQEHLVGEGKILWRMVQAKHLQSMILYGPPGTGKTSIASAIAGSIGMPFRLLNAVTHNKKDMEVVVQEAKMHRHLILILDEVHRLDKGKQDFLLPHLESGLITLIGATTSNPFHAINSAIRSRCQIFELHALTEENLLQGLKRALTDQEKGLGEYNVTVTDEALRHFANASGGDMRSAYNALELAVLSSFTTNEETVEVSLEIAEECLQKKSFVHDKGGDAHYDVLSAFQKSVRGSDVNAALHFLARLIEAGDMQSIGRRLLIMAYEDVGLANPQAGPRTLAAIESAERVGFPEARIPLANAVIELCLSPKSNSAYKALDAALHDLRNGQTGDVPAHLKDSHYKGAESLGRGIGYLYPHDYPNGWVQQQYLPDKIKNKQYYKPKLTGKFEKALAAVYERLQHSYKSESKG</sequence>
<name>A0ACC6A4E3_9BACI</name>
<gene>
    <name evidence="1" type="ORF">M3215_06700</name>
</gene>
<dbReference type="Proteomes" id="UP001202289">
    <property type="component" value="Unassembled WGS sequence"/>
</dbReference>
<comment type="caution">
    <text evidence="1">The sequence shown here is derived from an EMBL/GenBank/DDBJ whole genome shotgun (WGS) entry which is preliminary data.</text>
</comment>
<organism evidence="1 2">
    <name type="scientific">Bacillus cytotoxicus</name>
    <dbReference type="NCBI Taxonomy" id="580165"/>
    <lineage>
        <taxon>Bacteria</taxon>
        <taxon>Bacillati</taxon>
        <taxon>Bacillota</taxon>
        <taxon>Bacilli</taxon>
        <taxon>Bacillales</taxon>
        <taxon>Bacillaceae</taxon>
        <taxon>Bacillus</taxon>
        <taxon>Bacillus cereus group</taxon>
    </lineage>
</organism>
<reference evidence="1" key="1">
    <citation type="submission" date="2022-05" db="EMBL/GenBank/DDBJ databases">
        <title>Comparative Genomics of Spacecraft Associated Microbes.</title>
        <authorList>
            <person name="Tran M.T."/>
            <person name="Wright A."/>
            <person name="Seuylemezian A."/>
            <person name="Eisen J."/>
            <person name="Coil D."/>
        </authorList>
    </citation>
    <scope>NUCLEOTIDE SEQUENCE</scope>
    <source>
        <strain evidence="1">FAIRING 10M-2.2</strain>
    </source>
</reference>
<protein>
    <submittedName>
        <fullName evidence="1">Replication-associated recombination protein A</fullName>
    </submittedName>
</protein>
<evidence type="ECO:0000313" key="2">
    <source>
        <dbReference type="Proteomes" id="UP001202289"/>
    </source>
</evidence>
<evidence type="ECO:0000313" key="1">
    <source>
        <dbReference type="EMBL" id="MCM3735513.1"/>
    </source>
</evidence>